<proteinExistence type="predicted"/>
<dbReference type="PANTHER" id="PTHR48081:SF3">
    <property type="entry name" value="ALPHA_BETA HYDROLASE FOLD-3 DOMAIN-CONTAINING PROTEIN"/>
    <property type="match status" value="1"/>
</dbReference>
<evidence type="ECO:0008006" key="6">
    <source>
        <dbReference type="Google" id="ProtNLM"/>
    </source>
</evidence>
<dbReference type="STRING" id="205917.A0A4Y9XXU8"/>
<dbReference type="AlphaFoldDB" id="A0A4Y9XXU8"/>
<evidence type="ECO:0000313" key="5">
    <source>
        <dbReference type="Proteomes" id="UP000298327"/>
    </source>
</evidence>
<dbReference type="OrthoDB" id="19653at2759"/>
<dbReference type="InterPro" id="IPR013094">
    <property type="entry name" value="AB_hydrolase_3"/>
</dbReference>
<dbReference type="GO" id="GO:0008236">
    <property type="term" value="F:serine-type peptidase activity"/>
    <property type="evidence" value="ECO:0007669"/>
    <property type="project" value="InterPro"/>
</dbReference>
<gene>
    <name evidence="4" type="ORF">EVG20_g9804</name>
</gene>
<feature type="domain" description="Peptidase S9 prolyl oligopeptidase catalytic" evidence="2">
    <location>
        <begin position="266"/>
        <end position="316"/>
    </location>
</feature>
<dbReference type="Proteomes" id="UP000298327">
    <property type="component" value="Unassembled WGS sequence"/>
</dbReference>
<dbReference type="InterPro" id="IPR029058">
    <property type="entry name" value="AB_hydrolase_fold"/>
</dbReference>
<feature type="domain" description="Alpha/beta hydrolase fold-3" evidence="3">
    <location>
        <begin position="46"/>
        <end position="172"/>
    </location>
</feature>
<evidence type="ECO:0000259" key="3">
    <source>
        <dbReference type="Pfam" id="PF07859"/>
    </source>
</evidence>
<keyword evidence="5" id="KW-1185">Reference proteome</keyword>
<evidence type="ECO:0000313" key="4">
    <source>
        <dbReference type="EMBL" id="TFY54207.1"/>
    </source>
</evidence>
<dbReference type="EMBL" id="SEOQ01001054">
    <property type="protein sequence ID" value="TFY54207.1"/>
    <property type="molecule type" value="Genomic_DNA"/>
</dbReference>
<organism evidence="4 5">
    <name type="scientific">Dentipellis fragilis</name>
    <dbReference type="NCBI Taxonomy" id="205917"/>
    <lineage>
        <taxon>Eukaryota</taxon>
        <taxon>Fungi</taxon>
        <taxon>Dikarya</taxon>
        <taxon>Basidiomycota</taxon>
        <taxon>Agaricomycotina</taxon>
        <taxon>Agaricomycetes</taxon>
        <taxon>Russulales</taxon>
        <taxon>Hericiaceae</taxon>
        <taxon>Dentipellis</taxon>
    </lineage>
</organism>
<protein>
    <recommendedName>
        <fullName evidence="6">Alpha/beta hydrolase fold-3 domain-containing protein</fullName>
    </recommendedName>
</protein>
<reference evidence="4 5" key="1">
    <citation type="submission" date="2019-02" db="EMBL/GenBank/DDBJ databases">
        <title>Genome sequencing of the rare red list fungi Dentipellis fragilis.</title>
        <authorList>
            <person name="Buettner E."/>
            <person name="Kellner H."/>
        </authorList>
    </citation>
    <scope>NUCLEOTIDE SEQUENCE [LARGE SCALE GENOMIC DNA]</scope>
    <source>
        <strain evidence="4 5">DSM 105465</strain>
    </source>
</reference>
<dbReference type="InterPro" id="IPR050300">
    <property type="entry name" value="GDXG_lipolytic_enzyme"/>
</dbReference>
<keyword evidence="1" id="KW-0378">Hydrolase</keyword>
<evidence type="ECO:0000259" key="2">
    <source>
        <dbReference type="Pfam" id="PF00326"/>
    </source>
</evidence>
<dbReference type="SUPFAM" id="SSF53474">
    <property type="entry name" value="alpha/beta-Hydrolases"/>
    <property type="match status" value="1"/>
</dbReference>
<dbReference type="Gene3D" id="3.40.50.1820">
    <property type="entry name" value="alpha/beta hydrolase"/>
    <property type="match status" value="1"/>
</dbReference>
<accession>A0A4Y9XXU8</accession>
<sequence>MALHALNPTTVVYKQVDGISLSLDLHSPKDIFNYDDNPSRPPGPALIYFHGGGLTVGDRKSWFPTWLYERVTSAGIAFISAEYRLIPPSTGHDILADILDLFSFLAQPNATTLHPPLDPARLAVAGTSAGALCAYLAAAHARPAPRAVLSMYGLGGDFLTPHYLTAKTRPFFRGRELLDPDAYAAWLYPASAQQPMTSGIPLAYDSATGWPAHPRMVLARLYLQLGVFLDYYTGIHEPSLSSTLQAGGEVPAAARLLFPQLHVTGSWPPTLCVHGAQDTAVRVGESESLVAALQREGVRARLRVVDGEEHSFDYQEGAEDNFGRPDGLFEECARFVVEELKGDGNTLAT</sequence>
<dbReference type="InterPro" id="IPR001375">
    <property type="entry name" value="Peptidase_S9_cat"/>
</dbReference>
<evidence type="ECO:0000256" key="1">
    <source>
        <dbReference type="ARBA" id="ARBA00022801"/>
    </source>
</evidence>
<dbReference type="Pfam" id="PF00326">
    <property type="entry name" value="Peptidase_S9"/>
    <property type="match status" value="1"/>
</dbReference>
<dbReference type="Pfam" id="PF07859">
    <property type="entry name" value="Abhydrolase_3"/>
    <property type="match status" value="1"/>
</dbReference>
<dbReference type="GO" id="GO:0006508">
    <property type="term" value="P:proteolysis"/>
    <property type="evidence" value="ECO:0007669"/>
    <property type="project" value="InterPro"/>
</dbReference>
<comment type="caution">
    <text evidence="4">The sequence shown here is derived from an EMBL/GenBank/DDBJ whole genome shotgun (WGS) entry which is preliminary data.</text>
</comment>
<name>A0A4Y9XXU8_9AGAM</name>
<dbReference type="PANTHER" id="PTHR48081">
    <property type="entry name" value="AB HYDROLASE SUPERFAMILY PROTEIN C4A8.06C"/>
    <property type="match status" value="1"/>
</dbReference>